<dbReference type="Gene3D" id="1.10.510.10">
    <property type="entry name" value="Transferase(Phosphotransferase) domain 1"/>
    <property type="match status" value="1"/>
</dbReference>
<evidence type="ECO:0000256" key="2">
    <source>
        <dbReference type="ARBA" id="ARBA00022741"/>
    </source>
</evidence>
<dbReference type="Pfam" id="PF00069">
    <property type="entry name" value="Pkinase"/>
    <property type="match status" value="1"/>
</dbReference>
<organism evidence="8 9">
    <name type="scientific">Nonomuraea bangladeshensis</name>
    <dbReference type="NCBI Taxonomy" id="404385"/>
    <lineage>
        <taxon>Bacteria</taxon>
        <taxon>Bacillati</taxon>
        <taxon>Actinomycetota</taxon>
        <taxon>Actinomycetes</taxon>
        <taxon>Streptosporangiales</taxon>
        <taxon>Streptosporangiaceae</taxon>
        <taxon>Nonomuraea</taxon>
    </lineage>
</organism>
<gene>
    <name evidence="8" type="ORF">AB0K40_03210</name>
</gene>
<dbReference type="Pfam" id="PF20703">
    <property type="entry name" value="nSTAND1"/>
    <property type="match status" value="1"/>
</dbReference>
<dbReference type="InterPro" id="IPR000719">
    <property type="entry name" value="Prot_kinase_dom"/>
</dbReference>
<dbReference type="SUPFAM" id="SSF56112">
    <property type="entry name" value="Protein kinase-like (PK-like)"/>
    <property type="match status" value="1"/>
</dbReference>
<dbReference type="EC" id="2.7.11.1" evidence="8"/>
<dbReference type="InterPro" id="IPR049052">
    <property type="entry name" value="nSTAND1"/>
</dbReference>
<dbReference type="InterPro" id="IPR011009">
    <property type="entry name" value="Kinase-like_dom_sf"/>
</dbReference>
<keyword evidence="2" id="KW-0547">Nucleotide-binding</keyword>
<keyword evidence="4" id="KW-0067">ATP-binding</keyword>
<evidence type="ECO:0000259" key="7">
    <source>
        <dbReference type="PROSITE" id="PS50011"/>
    </source>
</evidence>
<dbReference type="GO" id="GO:0004674">
    <property type="term" value="F:protein serine/threonine kinase activity"/>
    <property type="evidence" value="ECO:0007669"/>
    <property type="project" value="UniProtKB-EC"/>
</dbReference>
<keyword evidence="6" id="KW-1133">Transmembrane helix</keyword>
<reference evidence="8 9" key="1">
    <citation type="submission" date="2024-06" db="EMBL/GenBank/DDBJ databases">
        <title>The Natural Products Discovery Center: Release of the First 8490 Sequenced Strains for Exploring Actinobacteria Biosynthetic Diversity.</title>
        <authorList>
            <person name="Kalkreuter E."/>
            <person name="Kautsar S.A."/>
            <person name="Yang D."/>
            <person name="Bader C.D."/>
            <person name="Teijaro C.N."/>
            <person name="Fluegel L."/>
            <person name="Davis C.M."/>
            <person name="Simpson J.R."/>
            <person name="Lauterbach L."/>
            <person name="Steele A.D."/>
            <person name="Gui C."/>
            <person name="Meng S."/>
            <person name="Li G."/>
            <person name="Viehrig K."/>
            <person name="Ye F."/>
            <person name="Su P."/>
            <person name="Kiefer A.F."/>
            <person name="Nichols A."/>
            <person name="Cepeda A.J."/>
            <person name="Yan W."/>
            <person name="Fan B."/>
            <person name="Jiang Y."/>
            <person name="Adhikari A."/>
            <person name="Zheng C.-J."/>
            <person name="Schuster L."/>
            <person name="Cowan T.M."/>
            <person name="Smanski M.J."/>
            <person name="Chevrette M.G."/>
            <person name="De Carvalho L.P.S."/>
            <person name="Shen B."/>
        </authorList>
    </citation>
    <scope>NUCLEOTIDE SEQUENCE [LARGE SCALE GENOMIC DNA]</scope>
    <source>
        <strain evidence="8 9">NPDC049574</strain>
    </source>
</reference>
<dbReference type="RefSeq" id="WP_364444880.1">
    <property type="nucleotide sequence ID" value="NZ_JBFARM010000001.1"/>
</dbReference>
<feature type="compositionally biased region" description="Pro residues" evidence="5">
    <location>
        <begin position="322"/>
        <end position="334"/>
    </location>
</feature>
<dbReference type="PANTHER" id="PTHR43289">
    <property type="entry name" value="MITOGEN-ACTIVATED PROTEIN KINASE KINASE KINASE 20-RELATED"/>
    <property type="match status" value="1"/>
</dbReference>
<dbReference type="PROSITE" id="PS00108">
    <property type="entry name" value="PROTEIN_KINASE_ST"/>
    <property type="match status" value="1"/>
</dbReference>
<evidence type="ECO:0000256" key="6">
    <source>
        <dbReference type="SAM" id="Phobius"/>
    </source>
</evidence>
<dbReference type="PROSITE" id="PS50011">
    <property type="entry name" value="PROTEIN_KINASE_DOM"/>
    <property type="match status" value="1"/>
</dbReference>
<proteinExistence type="predicted"/>
<evidence type="ECO:0000313" key="8">
    <source>
        <dbReference type="EMBL" id="MEV4284492.1"/>
    </source>
</evidence>
<feature type="region of interest" description="Disordered" evidence="5">
    <location>
        <begin position="585"/>
        <end position="613"/>
    </location>
</feature>
<dbReference type="Proteomes" id="UP001552427">
    <property type="component" value="Unassembled WGS sequence"/>
</dbReference>
<dbReference type="PANTHER" id="PTHR43289:SF34">
    <property type="entry name" value="SERINE_THREONINE-PROTEIN KINASE YBDM-RELATED"/>
    <property type="match status" value="1"/>
</dbReference>
<keyword evidence="6" id="KW-0472">Membrane</keyword>
<dbReference type="EMBL" id="JBFARM010000001">
    <property type="protein sequence ID" value="MEV4284492.1"/>
    <property type="molecule type" value="Genomic_DNA"/>
</dbReference>
<evidence type="ECO:0000256" key="3">
    <source>
        <dbReference type="ARBA" id="ARBA00022777"/>
    </source>
</evidence>
<accession>A0ABV3GW33</accession>
<keyword evidence="6" id="KW-0812">Transmembrane</keyword>
<sequence length="613" mass="65302">MGLLLPGDPRQLGDYWLVRRLGAGGQGVVYEGYDRAGRRVAIKALREEYLDQGDMRSRFAKEVVAARRAASFCTARVLDADLDARPPYIVSEYVDGPNLRRAVETGGPLDDDSLHRLAVGMATALTGIHRAGIVHRDLKPDNVLLGPDGPRLIDFGIAHAEGMTLTNEGRAAAGTPAYMAPERLAGQRGGTGVDVWAWGAVLLYAASGRSPFAGDSGGDVTLVRYRVLNHRPDFSVVPPPGLRELVEAAMSLYADARPDAATLLLRLVGGWAPKRLLPEALLTPDGLAKPEVLTHPELLARPEPPGGQDGDASLPQEFTPQPSGPPPPTPPTPPDTRDRQDDTDRLLRQGSRAAAGLLRPAAAVEPSPAELAERVYSELGPEDREVVPRVLLRLVLPGDGADGADGALRTAYVHELSDPATDPQAVARVLDGFAGEGLLVRRDDAVTLAAAGLLRAWPRLRGWIEADRPGLAVHGPLGAAARLWDDHGREPDDLYRGTALRDALAWAESGGGLLRPNSLEHAFLEESAARTRSRARRRRRTAGVMAALVALVLAVTAVAVAVAQDRAGSRQRDEAAALRIAQLAASSRSDDPATAIAGPVWRYGSSHATQDYP</sequence>
<dbReference type="CDD" id="cd14014">
    <property type="entry name" value="STKc_PknB_like"/>
    <property type="match status" value="1"/>
</dbReference>
<comment type="caution">
    <text evidence="8">The sequence shown here is derived from an EMBL/GenBank/DDBJ whole genome shotgun (WGS) entry which is preliminary data.</text>
</comment>
<protein>
    <submittedName>
        <fullName evidence="8">Serine/threonine-protein kinase</fullName>
        <ecNumber evidence="8">2.7.11.1</ecNumber>
    </submittedName>
</protein>
<evidence type="ECO:0000256" key="5">
    <source>
        <dbReference type="SAM" id="MobiDB-lite"/>
    </source>
</evidence>
<name>A0ABV3GW33_9ACTN</name>
<evidence type="ECO:0000313" key="9">
    <source>
        <dbReference type="Proteomes" id="UP001552427"/>
    </source>
</evidence>
<evidence type="ECO:0000256" key="4">
    <source>
        <dbReference type="ARBA" id="ARBA00022840"/>
    </source>
</evidence>
<dbReference type="InterPro" id="IPR008271">
    <property type="entry name" value="Ser/Thr_kinase_AS"/>
</dbReference>
<dbReference type="Gene3D" id="3.30.200.20">
    <property type="entry name" value="Phosphorylase Kinase, domain 1"/>
    <property type="match status" value="1"/>
</dbReference>
<dbReference type="SMART" id="SM00220">
    <property type="entry name" value="S_TKc"/>
    <property type="match status" value="1"/>
</dbReference>
<keyword evidence="1 8" id="KW-0808">Transferase</keyword>
<feature type="transmembrane region" description="Helical" evidence="6">
    <location>
        <begin position="542"/>
        <end position="563"/>
    </location>
</feature>
<keyword evidence="9" id="KW-1185">Reference proteome</keyword>
<feature type="domain" description="Protein kinase" evidence="7">
    <location>
        <begin position="15"/>
        <end position="272"/>
    </location>
</feature>
<feature type="region of interest" description="Disordered" evidence="5">
    <location>
        <begin position="298"/>
        <end position="342"/>
    </location>
</feature>
<evidence type="ECO:0000256" key="1">
    <source>
        <dbReference type="ARBA" id="ARBA00022679"/>
    </source>
</evidence>
<keyword evidence="3 8" id="KW-0418">Kinase</keyword>